<accession>A0A517NP18</accession>
<reference evidence="1 2" key="1">
    <citation type="submission" date="2019-02" db="EMBL/GenBank/DDBJ databases">
        <title>Deep-cultivation of Planctomycetes and their phenomic and genomic characterization uncovers novel biology.</title>
        <authorList>
            <person name="Wiegand S."/>
            <person name="Jogler M."/>
            <person name="Boedeker C."/>
            <person name="Pinto D."/>
            <person name="Vollmers J."/>
            <person name="Rivas-Marin E."/>
            <person name="Kohn T."/>
            <person name="Peeters S.H."/>
            <person name="Heuer A."/>
            <person name="Rast P."/>
            <person name="Oberbeckmann S."/>
            <person name="Bunk B."/>
            <person name="Jeske O."/>
            <person name="Meyerdierks A."/>
            <person name="Storesund J.E."/>
            <person name="Kallscheuer N."/>
            <person name="Luecker S."/>
            <person name="Lage O.M."/>
            <person name="Pohl T."/>
            <person name="Merkel B.J."/>
            <person name="Hornburger P."/>
            <person name="Mueller R.-W."/>
            <person name="Bruemmer F."/>
            <person name="Labrenz M."/>
            <person name="Spormann A.M."/>
            <person name="Op den Camp H."/>
            <person name="Overmann J."/>
            <person name="Amann R."/>
            <person name="Jetten M.S.M."/>
            <person name="Mascher T."/>
            <person name="Medema M.H."/>
            <person name="Devos D.P."/>
            <person name="Kaster A.-K."/>
            <person name="Ovreas L."/>
            <person name="Rohde M."/>
            <person name="Galperin M.Y."/>
            <person name="Jogler C."/>
        </authorList>
    </citation>
    <scope>NUCLEOTIDE SEQUENCE [LARGE SCALE GENOMIC DNA]</scope>
    <source>
        <strain evidence="1 2">K23_9</strain>
    </source>
</reference>
<dbReference type="OrthoDB" id="270676at2"/>
<evidence type="ECO:0000313" key="1">
    <source>
        <dbReference type="EMBL" id="QDT08868.1"/>
    </source>
</evidence>
<protein>
    <submittedName>
        <fullName evidence="1">Uncharacterized protein</fullName>
    </submittedName>
</protein>
<name>A0A517NP18_9BACT</name>
<evidence type="ECO:0000313" key="2">
    <source>
        <dbReference type="Proteomes" id="UP000319817"/>
    </source>
</evidence>
<organism evidence="1 2">
    <name type="scientific">Stieleria marina</name>
    <dbReference type="NCBI Taxonomy" id="1930275"/>
    <lineage>
        <taxon>Bacteria</taxon>
        <taxon>Pseudomonadati</taxon>
        <taxon>Planctomycetota</taxon>
        <taxon>Planctomycetia</taxon>
        <taxon>Pirellulales</taxon>
        <taxon>Pirellulaceae</taxon>
        <taxon>Stieleria</taxon>
    </lineage>
</organism>
<dbReference type="EMBL" id="CP036526">
    <property type="protein sequence ID" value="QDT08868.1"/>
    <property type="molecule type" value="Genomic_DNA"/>
</dbReference>
<sequence>MTKKLLVTIPHFCAPSDSPNNAAANQTAYGSVAGSPARRIQAFQECLDQLARTFAYPAYALDNRTGLIGSAAFILPPEWDVEILICVHEENHLIDSVRLPTQANVIQVGGLPQELGFACHREMASRFQTCDLLCYLEDDIVITDPSFFGKHVWFHKLVNDGAIVQPNRFDVDGDWRKVYVDGPLPKRHVMRYADLKVQSELTAEYGSRRIRFMRPSNLMSAFFF</sequence>
<keyword evidence="2" id="KW-1185">Reference proteome</keyword>
<dbReference type="AlphaFoldDB" id="A0A517NP18"/>
<gene>
    <name evidence="1" type="ORF">K239x_08110</name>
</gene>
<proteinExistence type="predicted"/>
<dbReference type="Proteomes" id="UP000319817">
    <property type="component" value="Chromosome"/>
</dbReference>
<dbReference type="RefSeq" id="WP_145416342.1">
    <property type="nucleotide sequence ID" value="NZ_CP036526.1"/>
</dbReference>